<organism evidence="1 2">
    <name type="scientific">Pseudomonas gingeri</name>
    <dbReference type="NCBI Taxonomy" id="117681"/>
    <lineage>
        <taxon>Bacteria</taxon>
        <taxon>Pseudomonadati</taxon>
        <taxon>Pseudomonadota</taxon>
        <taxon>Gammaproteobacteria</taxon>
        <taxon>Pseudomonadales</taxon>
        <taxon>Pseudomonadaceae</taxon>
        <taxon>Pseudomonas</taxon>
    </lineage>
</organism>
<dbReference type="NCBIfam" id="NF040643">
    <property type="entry name" value="S6_alt_immun"/>
    <property type="match status" value="1"/>
</dbReference>
<gene>
    <name evidence="1" type="ORF">HX829_29520</name>
</gene>
<dbReference type="Proteomes" id="UP000582981">
    <property type="component" value="Unassembled WGS sequence"/>
</dbReference>
<sequence>MDLCITGFLVDDSVDSPLKYELDVRPEFEQAVMEVLGWKSLADECDVELPLISDQVQQIAFVVKESLPDDLELFIGVVAGEID</sequence>
<dbReference type="RefSeq" id="WP_177145634.1">
    <property type="nucleotide sequence ID" value="NZ_JACAPU010000045.1"/>
</dbReference>
<evidence type="ECO:0000313" key="2">
    <source>
        <dbReference type="Proteomes" id="UP000582981"/>
    </source>
</evidence>
<dbReference type="EMBL" id="JACAPU010000045">
    <property type="protein sequence ID" value="NWB50617.1"/>
    <property type="molecule type" value="Genomic_DNA"/>
</dbReference>
<proteinExistence type="predicted"/>
<evidence type="ECO:0000313" key="1">
    <source>
        <dbReference type="EMBL" id="NWB50617.1"/>
    </source>
</evidence>
<protein>
    <submittedName>
        <fullName evidence="1">Uncharacterized protein</fullName>
    </submittedName>
</protein>
<reference evidence="1 2" key="1">
    <citation type="submission" date="2020-04" db="EMBL/GenBank/DDBJ databases">
        <title>Molecular characterization of pseudomonads from Agaricus bisporus reveal novel blotch 2 pathogens in Western Europe.</title>
        <authorList>
            <person name="Taparia T."/>
            <person name="Krijger M."/>
            <person name="Haynes E."/>
            <person name="Elpinstone J.G."/>
            <person name="Noble R."/>
            <person name="Van Der Wolf J."/>
        </authorList>
    </citation>
    <scope>NUCLEOTIDE SEQUENCE [LARGE SCALE GENOMIC DNA]</scope>
    <source>
        <strain evidence="1 2">F1001</strain>
    </source>
</reference>
<accession>A0A7Y7WJH0</accession>
<dbReference type="InterPro" id="IPR049810">
    <property type="entry name" value="S6_alt_immun-like"/>
</dbReference>
<comment type="caution">
    <text evidence="1">The sequence shown here is derived from an EMBL/GenBank/DDBJ whole genome shotgun (WGS) entry which is preliminary data.</text>
</comment>
<name>A0A7Y7WJH0_9PSED</name>
<dbReference type="AlphaFoldDB" id="A0A7Y7WJH0"/>